<dbReference type="HOGENOM" id="CLU_3313859_0_0_9"/>
<accession>F8FKI8</accession>
<proteinExistence type="predicted"/>
<dbReference type="KEGG" id="pms:KNP414_07069"/>
<sequence length="39" mass="4587">MSHLLNENAFICYVLYYNQELQKIQSIFFLMDTTITIGA</sequence>
<dbReference type="EMBL" id="CP002869">
    <property type="protein sequence ID" value="AEI45581.1"/>
    <property type="molecule type" value="Genomic_DNA"/>
</dbReference>
<gene>
    <name evidence="1" type="ordered locus">KNP414_07069</name>
</gene>
<dbReference type="Proteomes" id="UP000006620">
    <property type="component" value="Chromosome"/>
</dbReference>
<evidence type="ECO:0000313" key="1">
    <source>
        <dbReference type="EMBL" id="AEI45581.1"/>
    </source>
</evidence>
<dbReference type="AlphaFoldDB" id="F8FKI8"/>
<organism evidence="1 2">
    <name type="scientific">Paenibacillus mucilaginosus (strain KNP414)</name>
    <dbReference type="NCBI Taxonomy" id="1036673"/>
    <lineage>
        <taxon>Bacteria</taxon>
        <taxon>Bacillati</taxon>
        <taxon>Bacillota</taxon>
        <taxon>Bacilli</taxon>
        <taxon>Bacillales</taxon>
        <taxon>Paenibacillaceae</taxon>
        <taxon>Paenibacillus</taxon>
    </lineage>
</organism>
<evidence type="ECO:0000313" key="2">
    <source>
        <dbReference type="Proteomes" id="UP000006620"/>
    </source>
</evidence>
<protein>
    <submittedName>
        <fullName evidence="1">Uncharacterized protein</fullName>
    </submittedName>
</protein>
<reference evidence="2" key="1">
    <citation type="submission" date="2011-06" db="EMBL/GenBank/DDBJ databases">
        <title>Complete genome sequence of Paenibacillus mucilaginosus KNP414.</title>
        <authorList>
            <person name="Wang J."/>
            <person name="Hu S."/>
            <person name="Hu X."/>
            <person name="Zhang B."/>
            <person name="Dong D."/>
            <person name="Zhang S."/>
            <person name="Zhao K."/>
            <person name="Wu D."/>
        </authorList>
    </citation>
    <scope>NUCLEOTIDE SEQUENCE [LARGE SCALE GENOMIC DNA]</scope>
    <source>
        <strain evidence="2">KNP414</strain>
    </source>
</reference>
<reference evidence="1 2" key="2">
    <citation type="journal article" date="2013" name="Genome Announc.">
        <title>Genome Sequence of Growth-Improving Paenibacillus mucilaginosus Strain KNP414.</title>
        <authorList>
            <person name="Lu J.J."/>
            <person name="Wang J.F."/>
            <person name="Hu X.F."/>
        </authorList>
    </citation>
    <scope>NUCLEOTIDE SEQUENCE [LARGE SCALE GENOMIC DNA]</scope>
    <source>
        <strain evidence="1 2">KNP414</strain>
    </source>
</reference>
<name>F8FKI8_PAEMK</name>